<reference evidence="15 16" key="1">
    <citation type="submission" date="2014-07" db="EMBL/GenBank/DDBJ databases">
        <title>Genomic and transcriptomic analysis on Apis cerana provide comprehensive insights into honey bee biology.</title>
        <authorList>
            <person name="Diao Q."/>
            <person name="Sun L."/>
            <person name="Zheng H."/>
            <person name="Zheng H."/>
            <person name="Xu S."/>
            <person name="Wang S."/>
            <person name="Zeng Z."/>
            <person name="Hu F."/>
            <person name="Su S."/>
            <person name="Wu J."/>
        </authorList>
    </citation>
    <scope>NUCLEOTIDE SEQUENCE [LARGE SCALE GENOMIC DNA]</scope>
    <source>
        <tissue evidence="15">Pupae without intestine</tissue>
    </source>
</reference>
<dbReference type="PROSITE" id="PS00086">
    <property type="entry name" value="CYTOCHROME_P450"/>
    <property type="match status" value="1"/>
</dbReference>
<dbReference type="FunFam" id="1.10.630.10:FF:000042">
    <property type="entry name" value="Cytochrome P450"/>
    <property type="match status" value="1"/>
</dbReference>
<comment type="cofactor">
    <cofactor evidence="1 13">
        <name>heme</name>
        <dbReference type="ChEBI" id="CHEBI:30413"/>
    </cofactor>
</comment>
<dbReference type="InterPro" id="IPR001128">
    <property type="entry name" value="Cyt_P450"/>
</dbReference>
<keyword evidence="7" id="KW-0256">Endoplasmic reticulum</keyword>
<dbReference type="GO" id="GO:0016705">
    <property type="term" value="F:oxidoreductase activity, acting on paired donors, with incorporation or reduction of molecular oxygen"/>
    <property type="evidence" value="ECO:0007669"/>
    <property type="project" value="InterPro"/>
</dbReference>
<evidence type="ECO:0000256" key="1">
    <source>
        <dbReference type="ARBA" id="ARBA00001971"/>
    </source>
</evidence>
<evidence type="ECO:0000256" key="14">
    <source>
        <dbReference type="RuleBase" id="RU000461"/>
    </source>
</evidence>
<dbReference type="GO" id="GO:0005789">
    <property type="term" value="C:endoplasmic reticulum membrane"/>
    <property type="evidence" value="ECO:0007669"/>
    <property type="project" value="UniProtKB-SubCell"/>
</dbReference>
<dbReference type="PRINTS" id="PR00463">
    <property type="entry name" value="EP450I"/>
</dbReference>
<dbReference type="SUPFAM" id="SSF48264">
    <property type="entry name" value="Cytochrome P450"/>
    <property type="match status" value="1"/>
</dbReference>
<accession>A0A2A3E755</accession>
<keyword evidence="8" id="KW-0492">Microsome</keyword>
<keyword evidence="16" id="KW-1185">Reference proteome</keyword>
<dbReference type="EMBL" id="KZ288358">
    <property type="protein sequence ID" value="PBC27056.1"/>
    <property type="molecule type" value="Genomic_DNA"/>
</dbReference>
<gene>
    <name evidence="15" type="ORF">APICC_04306</name>
</gene>
<evidence type="ECO:0000256" key="11">
    <source>
        <dbReference type="ARBA" id="ARBA00023033"/>
    </source>
</evidence>
<evidence type="ECO:0000256" key="5">
    <source>
        <dbReference type="ARBA" id="ARBA00022617"/>
    </source>
</evidence>
<evidence type="ECO:0000256" key="4">
    <source>
        <dbReference type="ARBA" id="ARBA00010617"/>
    </source>
</evidence>
<dbReference type="InterPro" id="IPR036396">
    <property type="entry name" value="Cyt_P450_sf"/>
</dbReference>
<evidence type="ECO:0000256" key="8">
    <source>
        <dbReference type="ARBA" id="ARBA00022848"/>
    </source>
</evidence>
<keyword evidence="10 13" id="KW-0408">Iron</keyword>
<evidence type="ECO:0000256" key="13">
    <source>
        <dbReference type="PIRSR" id="PIRSR602401-1"/>
    </source>
</evidence>
<dbReference type="CDD" id="cd11056">
    <property type="entry name" value="CYP6-like"/>
    <property type="match status" value="1"/>
</dbReference>
<keyword evidence="6 13" id="KW-0479">Metal-binding</keyword>
<dbReference type="GO" id="GO:0020037">
    <property type="term" value="F:heme binding"/>
    <property type="evidence" value="ECO:0007669"/>
    <property type="project" value="InterPro"/>
</dbReference>
<evidence type="ECO:0000313" key="15">
    <source>
        <dbReference type="EMBL" id="PBC27056.1"/>
    </source>
</evidence>
<feature type="binding site" description="axial binding residue" evidence="13">
    <location>
        <position position="443"/>
    </location>
    <ligand>
        <name>heme</name>
        <dbReference type="ChEBI" id="CHEBI:30413"/>
    </ligand>
    <ligandPart>
        <name>Fe</name>
        <dbReference type="ChEBI" id="CHEBI:18248"/>
    </ligandPart>
</feature>
<dbReference type="PANTHER" id="PTHR24292:SF54">
    <property type="entry name" value="CYP9F3-RELATED"/>
    <property type="match status" value="1"/>
</dbReference>
<dbReference type="PANTHER" id="PTHR24292">
    <property type="entry name" value="CYTOCHROME P450"/>
    <property type="match status" value="1"/>
</dbReference>
<evidence type="ECO:0000256" key="10">
    <source>
        <dbReference type="ARBA" id="ARBA00023004"/>
    </source>
</evidence>
<dbReference type="OrthoDB" id="2789670at2759"/>
<proteinExistence type="inferred from homology"/>
<dbReference type="GO" id="GO:0005506">
    <property type="term" value="F:iron ion binding"/>
    <property type="evidence" value="ECO:0007669"/>
    <property type="project" value="InterPro"/>
</dbReference>
<keyword evidence="12" id="KW-0472">Membrane</keyword>
<evidence type="ECO:0000256" key="3">
    <source>
        <dbReference type="ARBA" id="ARBA00004406"/>
    </source>
</evidence>
<dbReference type="GO" id="GO:0004497">
    <property type="term" value="F:monooxygenase activity"/>
    <property type="evidence" value="ECO:0007669"/>
    <property type="project" value="UniProtKB-KW"/>
</dbReference>
<dbReference type="AlphaFoldDB" id="A0A2A3E755"/>
<keyword evidence="9 14" id="KW-0560">Oxidoreductase</keyword>
<dbReference type="PRINTS" id="PR00385">
    <property type="entry name" value="P450"/>
</dbReference>
<dbReference type="InterPro" id="IPR017972">
    <property type="entry name" value="Cyt_P450_CS"/>
</dbReference>
<evidence type="ECO:0000256" key="2">
    <source>
        <dbReference type="ARBA" id="ARBA00004174"/>
    </source>
</evidence>
<evidence type="ECO:0000313" key="16">
    <source>
        <dbReference type="Proteomes" id="UP000242457"/>
    </source>
</evidence>
<sequence length="507" mass="58670">MDHFQLLCAIGALLFAIYYYFTSTFDTWKNRGVPGPKPMIFFGNFREVIFKKISLAEKTKQLYQEYKNELVFGVFQGRTPILVVNDFEMIKDVLIRDFSLFADRGIHVNPKVEPIFQTLFALESKTWRPLRMKLSPVFTSGKLKDMFPLILDCAKNLEEFVEKVRNSGEPVDCRDMAAKFTTDVIGSCAFGVCMNSLSPEGSEFRRMGEQLGKFTFKRLAKDFTRLYMPFLFDIIGGYLQSHEVNNFFINLIRDSIKYRQENNVYRPDFVNTLKELKEHPEKLENIELTDALLTSQALVFFLAGFETSSTTISNALYELAQNPEMQDKLRKEIKEVYENNGGALSYTDVKEMKYLDKVFKETLRKYPVLPVLSRQAKENYAFKDTKIKIPKGTRIWIPVYGIQHDPNIYPEPEVFDPERFEDDAFASRHPMSYLPFGDGPRNCIGARFAHYQSKVGLITVLRDHKVEVCAKTVIPYKSEPRNILMIPEGGKIELKITKRLVLGRDIF</sequence>
<dbReference type="InterPro" id="IPR050476">
    <property type="entry name" value="Insect_CytP450_Detox"/>
</dbReference>
<evidence type="ECO:0000256" key="12">
    <source>
        <dbReference type="ARBA" id="ARBA00023136"/>
    </source>
</evidence>
<dbReference type="Gene3D" id="1.10.630.10">
    <property type="entry name" value="Cytochrome P450"/>
    <property type="match status" value="1"/>
</dbReference>
<organism evidence="15 16">
    <name type="scientific">Apis cerana cerana</name>
    <name type="common">Oriental honeybee</name>
    <dbReference type="NCBI Taxonomy" id="94128"/>
    <lineage>
        <taxon>Eukaryota</taxon>
        <taxon>Metazoa</taxon>
        <taxon>Ecdysozoa</taxon>
        <taxon>Arthropoda</taxon>
        <taxon>Hexapoda</taxon>
        <taxon>Insecta</taxon>
        <taxon>Pterygota</taxon>
        <taxon>Neoptera</taxon>
        <taxon>Endopterygota</taxon>
        <taxon>Hymenoptera</taxon>
        <taxon>Apocrita</taxon>
        <taxon>Aculeata</taxon>
        <taxon>Apoidea</taxon>
        <taxon>Anthophila</taxon>
        <taxon>Apidae</taxon>
        <taxon>Apis</taxon>
    </lineage>
</organism>
<dbReference type="Proteomes" id="UP000242457">
    <property type="component" value="Unassembled WGS sequence"/>
</dbReference>
<dbReference type="STRING" id="94128.A0A2A3E755"/>
<evidence type="ECO:0000256" key="9">
    <source>
        <dbReference type="ARBA" id="ARBA00023002"/>
    </source>
</evidence>
<keyword evidence="5 13" id="KW-0349">Heme</keyword>
<comment type="subcellular location">
    <subcellularLocation>
        <location evidence="3">Endoplasmic reticulum membrane</location>
        <topology evidence="3">Peripheral membrane protein</topology>
    </subcellularLocation>
    <subcellularLocation>
        <location evidence="2">Microsome membrane</location>
        <topology evidence="2">Peripheral membrane protein</topology>
    </subcellularLocation>
</comment>
<name>A0A2A3E755_APICC</name>
<comment type="similarity">
    <text evidence="4 14">Belongs to the cytochrome P450 family.</text>
</comment>
<protein>
    <submittedName>
        <fullName evidence="15">Cytochrome P450 6a14</fullName>
    </submittedName>
</protein>
<evidence type="ECO:0000256" key="6">
    <source>
        <dbReference type="ARBA" id="ARBA00022723"/>
    </source>
</evidence>
<dbReference type="InterPro" id="IPR002401">
    <property type="entry name" value="Cyt_P450_E_grp-I"/>
</dbReference>
<evidence type="ECO:0000256" key="7">
    <source>
        <dbReference type="ARBA" id="ARBA00022824"/>
    </source>
</evidence>
<dbReference type="Pfam" id="PF00067">
    <property type="entry name" value="p450"/>
    <property type="match status" value="1"/>
</dbReference>
<keyword evidence="11 14" id="KW-0503">Monooxygenase</keyword>